<name>A0A0D0DLB5_9AGAM</name>
<reference evidence="1 2" key="1">
    <citation type="submission" date="2014-04" db="EMBL/GenBank/DDBJ databases">
        <authorList>
            <consortium name="DOE Joint Genome Institute"/>
            <person name="Kuo A."/>
            <person name="Kohler A."/>
            <person name="Jargeat P."/>
            <person name="Nagy L.G."/>
            <person name="Floudas D."/>
            <person name="Copeland A."/>
            <person name="Barry K.W."/>
            <person name="Cichocki N."/>
            <person name="Veneault-Fourrey C."/>
            <person name="LaButti K."/>
            <person name="Lindquist E.A."/>
            <person name="Lipzen A."/>
            <person name="Lundell T."/>
            <person name="Morin E."/>
            <person name="Murat C."/>
            <person name="Sun H."/>
            <person name="Tunlid A."/>
            <person name="Henrissat B."/>
            <person name="Grigoriev I.V."/>
            <person name="Hibbett D.S."/>
            <person name="Martin F."/>
            <person name="Nordberg H.P."/>
            <person name="Cantor M.N."/>
            <person name="Hua S.X."/>
        </authorList>
    </citation>
    <scope>NUCLEOTIDE SEQUENCE [LARGE SCALE GENOMIC DNA]</scope>
    <source>
        <strain evidence="1 2">Ve08.2h10</strain>
    </source>
</reference>
<sequence>MIRFRSCHCQPPRSCHDPHLRYDNGCELGVYALNRGCQLPVSQFMLQGTRQERC</sequence>
<evidence type="ECO:0000313" key="1">
    <source>
        <dbReference type="EMBL" id="KIK92058.1"/>
    </source>
</evidence>
<dbReference type="AlphaFoldDB" id="A0A0D0DLB5"/>
<gene>
    <name evidence="1" type="ORF">PAXRUDRAFT_597205</name>
</gene>
<dbReference type="Proteomes" id="UP000054538">
    <property type="component" value="Unassembled WGS sequence"/>
</dbReference>
<reference evidence="2" key="2">
    <citation type="submission" date="2015-01" db="EMBL/GenBank/DDBJ databases">
        <title>Evolutionary Origins and Diversification of the Mycorrhizal Mutualists.</title>
        <authorList>
            <consortium name="DOE Joint Genome Institute"/>
            <consortium name="Mycorrhizal Genomics Consortium"/>
            <person name="Kohler A."/>
            <person name="Kuo A."/>
            <person name="Nagy L.G."/>
            <person name="Floudas D."/>
            <person name="Copeland A."/>
            <person name="Barry K.W."/>
            <person name="Cichocki N."/>
            <person name="Veneault-Fourrey C."/>
            <person name="LaButti K."/>
            <person name="Lindquist E.A."/>
            <person name="Lipzen A."/>
            <person name="Lundell T."/>
            <person name="Morin E."/>
            <person name="Murat C."/>
            <person name="Riley R."/>
            <person name="Ohm R."/>
            <person name="Sun H."/>
            <person name="Tunlid A."/>
            <person name="Henrissat B."/>
            <person name="Grigoriev I.V."/>
            <person name="Hibbett D.S."/>
            <person name="Martin F."/>
        </authorList>
    </citation>
    <scope>NUCLEOTIDE SEQUENCE [LARGE SCALE GENOMIC DNA]</scope>
    <source>
        <strain evidence="2">Ve08.2h10</strain>
    </source>
</reference>
<accession>A0A0D0DLB5</accession>
<protein>
    <submittedName>
        <fullName evidence="1">Uncharacterized protein</fullName>
    </submittedName>
</protein>
<dbReference type="HOGENOM" id="CLU_3051017_0_0_1"/>
<dbReference type="InParanoid" id="A0A0D0DLB5"/>
<evidence type="ECO:0000313" key="2">
    <source>
        <dbReference type="Proteomes" id="UP000054538"/>
    </source>
</evidence>
<proteinExistence type="predicted"/>
<dbReference type="EMBL" id="KN825320">
    <property type="protein sequence ID" value="KIK92058.1"/>
    <property type="molecule type" value="Genomic_DNA"/>
</dbReference>
<organism evidence="1 2">
    <name type="scientific">Paxillus rubicundulus Ve08.2h10</name>
    <dbReference type="NCBI Taxonomy" id="930991"/>
    <lineage>
        <taxon>Eukaryota</taxon>
        <taxon>Fungi</taxon>
        <taxon>Dikarya</taxon>
        <taxon>Basidiomycota</taxon>
        <taxon>Agaricomycotina</taxon>
        <taxon>Agaricomycetes</taxon>
        <taxon>Agaricomycetidae</taxon>
        <taxon>Boletales</taxon>
        <taxon>Paxilineae</taxon>
        <taxon>Paxillaceae</taxon>
        <taxon>Paxillus</taxon>
    </lineage>
</organism>
<keyword evidence="2" id="KW-1185">Reference proteome</keyword>